<evidence type="ECO:0000259" key="4">
    <source>
        <dbReference type="Pfam" id="PF02879"/>
    </source>
</evidence>
<dbReference type="RefSeq" id="XP_004333758.1">
    <property type="nucleotide sequence ID" value="XM_004333710.1"/>
</dbReference>
<dbReference type="InterPro" id="IPR016055">
    <property type="entry name" value="A-D-PHexomutase_a/b/a-I/II/III"/>
</dbReference>
<dbReference type="InterPro" id="IPR005846">
    <property type="entry name" value="A-D-PHexomutase_a/b/a-III"/>
</dbReference>
<dbReference type="GO" id="GO:0046872">
    <property type="term" value="F:metal ion binding"/>
    <property type="evidence" value="ECO:0007669"/>
    <property type="project" value="UniProtKB-KW"/>
</dbReference>
<evidence type="ECO:0008006" key="8">
    <source>
        <dbReference type="Google" id="ProtNLM"/>
    </source>
</evidence>
<reference evidence="6 7" key="1">
    <citation type="journal article" date="2013" name="Genome Biol.">
        <title>Genome of Acanthamoeba castellanii highlights extensive lateral gene transfer and early evolution of tyrosine kinase signaling.</title>
        <authorList>
            <person name="Clarke M."/>
            <person name="Lohan A.J."/>
            <person name="Liu B."/>
            <person name="Lagkouvardos I."/>
            <person name="Roy S."/>
            <person name="Zafar N."/>
            <person name="Bertelli C."/>
            <person name="Schilde C."/>
            <person name="Kianianmomeni A."/>
            <person name="Burglin T.R."/>
            <person name="Frech C."/>
            <person name="Turcotte B."/>
            <person name="Kopec K.O."/>
            <person name="Synnott J.M."/>
            <person name="Choo C."/>
            <person name="Paponov I."/>
            <person name="Finkler A."/>
            <person name="Soon Heng Tan C."/>
            <person name="Hutchins A.P."/>
            <person name="Weinmeier T."/>
            <person name="Rattei T."/>
            <person name="Chu J.S."/>
            <person name="Gimenez G."/>
            <person name="Irimia M."/>
            <person name="Rigden D.J."/>
            <person name="Fitzpatrick D.A."/>
            <person name="Lorenzo-Morales J."/>
            <person name="Bateman A."/>
            <person name="Chiu C.H."/>
            <person name="Tang P."/>
            <person name="Hegemann P."/>
            <person name="Fromm H."/>
            <person name="Raoult D."/>
            <person name="Greub G."/>
            <person name="Miranda-Saavedra D."/>
            <person name="Chen N."/>
            <person name="Nash P."/>
            <person name="Ginger M.L."/>
            <person name="Horn M."/>
            <person name="Schaap P."/>
            <person name="Caler L."/>
            <person name="Loftus B."/>
        </authorList>
    </citation>
    <scope>NUCLEOTIDE SEQUENCE [LARGE SCALE GENOMIC DNA]</scope>
    <source>
        <strain evidence="6 7">Neff</strain>
    </source>
</reference>
<keyword evidence="2" id="KW-0460">Magnesium</keyword>
<dbReference type="PANTHER" id="PTHR45745">
    <property type="entry name" value="PHOSPHOMANNOMUTASE 45A"/>
    <property type="match status" value="1"/>
</dbReference>
<dbReference type="GO" id="GO:0008973">
    <property type="term" value="F:phosphopentomutase activity"/>
    <property type="evidence" value="ECO:0007669"/>
    <property type="project" value="TreeGrafter"/>
</dbReference>
<dbReference type="GO" id="GO:0005634">
    <property type="term" value="C:nucleus"/>
    <property type="evidence" value="ECO:0007669"/>
    <property type="project" value="TreeGrafter"/>
</dbReference>
<dbReference type="KEGG" id="acan:ACA1_361770"/>
<keyword evidence="1" id="KW-0479">Metal-binding</keyword>
<evidence type="ECO:0000256" key="2">
    <source>
        <dbReference type="ARBA" id="ARBA00022842"/>
    </source>
</evidence>
<gene>
    <name evidence="6" type="ORF">ACA1_361770</name>
</gene>
<evidence type="ECO:0000313" key="7">
    <source>
        <dbReference type="Proteomes" id="UP000011083"/>
    </source>
</evidence>
<dbReference type="InterPro" id="IPR036900">
    <property type="entry name" value="A-D-PHexomutase_C_sf"/>
</dbReference>
<dbReference type="GeneID" id="14912282"/>
<dbReference type="GO" id="GO:0005975">
    <property type="term" value="P:carbohydrate metabolic process"/>
    <property type="evidence" value="ECO:0007669"/>
    <property type="project" value="InterPro"/>
</dbReference>
<sequence length="320" mass="35623">MRMAFNLPAYIPVEEQIAPHPDFPTVAFPNPEEGKGALKLAIQRADSAGSPLILANDPDADRLAVAEKLDDGSWKVFTGNEIGILLAHWVWQKFSAAHPEVPVDKCVMLNTTVSSKMLSAMAAKEGFHYDETLTGFKWLGSVAADLTSKGYHFLYAFEEAIGFMVGDVCRDKDGVRAAAVFAEMAVELYSQRSTVVRTLHSLYEKYGYYATNNRYFFCYDPALMETIFGRIRNNGQYSEACGPYKIKNIRDLTTGYDSSRPDKKAILPTSSSTHMITFFFENGCVATLRGSGTEPKLKYYIEHHGPYGYVSLHLGDASRK</sequence>
<feature type="domain" description="Alpha-D-phosphohexomutase alpha/beta/alpha" evidence="5">
    <location>
        <begin position="79"/>
        <end position="203"/>
    </location>
</feature>
<keyword evidence="7" id="KW-1185">Reference proteome</keyword>
<proteinExistence type="predicted"/>
<dbReference type="VEuPathDB" id="AmoebaDB:ACA1_361770"/>
<dbReference type="InterPro" id="IPR005845">
    <property type="entry name" value="A-D-PHexomutase_a/b/a-II"/>
</dbReference>
<evidence type="ECO:0000313" key="6">
    <source>
        <dbReference type="EMBL" id="ELR11745.1"/>
    </source>
</evidence>
<evidence type="ECO:0000259" key="5">
    <source>
        <dbReference type="Pfam" id="PF02880"/>
    </source>
</evidence>
<dbReference type="OMA" id="RNINLEM"/>
<dbReference type="GO" id="GO:0006166">
    <property type="term" value="P:purine ribonucleoside salvage"/>
    <property type="evidence" value="ECO:0007669"/>
    <property type="project" value="TreeGrafter"/>
</dbReference>
<dbReference type="Pfam" id="PF02880">
    <property type="entry name" value="PGM_PMM_III"/>
    <property type="match status" value="1"/>
</dbReference>
<dbReference type="EMBL" id="KB008147">
    <property type="protein sequence ID" value="ELR11745.1"/>
    <property type="molecule type" value="Genomic_DNA"/>
</dbReference>
<dbReference type="Gene3D" id="3.40.120.10">
    <property type="entry name" value="Alpha-D-Glucose-1,6-Bisphosphate, subunit A, domain 3"/>
    <property type="match status" value="2"/>
</dbReference>
<name>L8GF89_ACACF</name>
<evidence type="ECO:0000256" key="3">
    <source>
        <dbReference type="ARBA" id="ARBA00023235"/>
    </source>
</evidence>
<dbReference type="Proteomes" id="UP000011083">
    <property type="component" value="Unassembled WGS sequence"/>
</dbReference>
<accession>L8GF89</accession>
<evidence type="ECO:0000256" key="1">
    <source>
        <dbReference type="ARBA" id="ARBA00022723"/>
    </source>
</evidence>
<dbReference type="PANTHER" id="PTHR45745:SF1">
    <property type="entry name" value="PHOSPHOGLUCOMUTASE 2B-RELATED"/>
    <property type="match status" value="1"/>
</dbReference>
<keyword evidence="3" id="KW-0413">Isomerase</keyword>
<dbReference type="AlphaFoldDB" id="L8GF89"/>
<dbReference type="SUPFAM" id="SSF55957">
    <property type="entry name" value="Phosphoglucomutase, C-terminal domain"/>
    <property type="match status" value="1"/>
</dbReference>
<dbReference type="SUPFAM" id="SSF53738">
    <property type="entry name" value="Phosphoglucomutase, first 3 domains"/>
    <property type="match status" value="2"/>
</dbReference>
<protein>
    <recommendedName>
        <fullName evidence="8">Phosphoglucomutase</fullName>
    </recommendedName>
</protein>
<dbReference type="OrthoDB" id="8300170at2759"/>
<dbReference type="STRING" id="1257118.L8GF89"/>
<dbReference type="Pfam" id="PF02879">
    <property type="entry name" value="PGM_PMM_II"/>
    <property type="match status" value="1"/>
</dbReference>
<feature type="domain" description="Alpha-D-phosphohexomutase alpha/beta/alpha" evidence="4">
    <location>
        <begin position="11"/>
        <end position="67"/>
    </location>
</feature>
<organism evidence="6 7">
    <name type="scientific">Acanthamoeba castellanii (strain ATCC 30010 / Neff)</name>
    <dbReference type="NCBI Taxonomy" id="1257118"/>
    <lineage>
        <taxon>Eukaryota</taxon>
        <taxon>Amoebozoa</taxon>
        <taxon>Discosea</taxon>
        <taxon>Longamoebia</taxon>
        <taxon>Centramoebida</taxon>
        <taxon>Acanthamoebidae</taxon>
        <taxon>Acanthamoeba</taxon>
    </lineage>
</organism>